<keyword evidence="6" id="KW-1185">Reference proteome</keyword>
<dbReference type="GO" id="GO:0008061">
    <property type="term" value="F:chitin binding"/>
    <property type="evidence" value="ECO:0007669"/>
    <property type="project" value="InterPro"/>
</dbReference>
<organism evidence="5 6">
    <name type="scientific">Solea senegalensis</name>
    <name type="common">Senegalese sole</name>
    <dbReference type="NCBI Taxonomy" id="28829"/>
    <lineage>
        <taxon>Eukaryota</taxon>
        <taxon>Metazoa</taxon>
        <taxon>Chordata</taxon>
        <taxon>Craniata</taxon>
        <taxon>Vertebrata</taxon>
        <taxon>Euteleostomi</taxon>
        <taxon>Actinopterygii</taxon>
        <taxon>Neopterygii</taxon>
        <taxon>Teleostei</taxon>
        <taxon>Neoteleostei</taxon>
        <taxon>Acanthomorphata</taxon>
        <taxon>Carangaria</taxon>
        <taxon>Pleuronectiformes</taxon>
        <taxon>Pleuronectoidei</taxon>
        <taxon>Soleidae</taxon>
        <taxon>Solea</taxon>
    </lineage>
</organism>
<dbReference type="Proteomes" id="UP000693946">
    <property type="component" value="Linkage Group LG4"/>
</dbReference>
<dbReference type="SMART" id="SM00636">
    <property type="entry name" value="Glyco_18"/>
    <property type="match status" value="1"/>
</dbReference>
<dbReference type="PANTHER" id="PTHR11177:SF248">
    <property type="entry name" value="CHITOTRIOSIDASE-1"/>
    <property type="match status" value="1"/>
</dbReference>
<evidence type="ECO:0000313" key="6">
    <source>
        <dbReference type="Proteomes" id="UP000693946"/>
    </source>
</evidence>
<comment type="caution">
    <text evidence="5">The sequence shown here is derived from an EMBL/GenBank/DDBJ whole genome shotgun (WGS) entry which is preliminary data.</text>
</comment>
<evidence type="ECO:0000256" key="3">
    <source>
        <dbReference type="SAM" id="SignalP"/>
    </source>
</evidence>
<reference evidence="5 6" key="1">
    <citation type="journal article" date="2021" name="Sci. Rep.">
        <title>Chromosome anchoring in Senegalese sole (Solea senegalensis) reveals sex-associated markers and genome rearrangements in flatfish.</title>
        <authorList>
            <person name="Guerrero-Cozar I."/>
            <person name="Gomez-Garrido J."/>
            <person name="Berbel C."/>
            <person name="Martinez-Blanch J.F."/>
            <person name="Alioto T."/>
            <person name="Claros M.G."/>
            <person name="Gagnaire P.A."/>
            <person name="Manchado M."/>
        </authorList>
    </citation>
    <scope>NUCLEOTIDE SEQUENCE [LARGE SCALE GENOMIC DNA]</scope>
    <source>
        <strain evidence="5">Sse05_10M</strain>
    </source>
</reference>
<feature type="region of interest" description="Disordered" evidence="2">
    <location>
        <begin position="384"/>
        <end position="418"/>
    </location>
</feature>
<keyword evidence="1" id="KW-1015">Disulfide bond</keyword>
<evidence type="ECO:0000259" key="4">
    <source>
        <dbReference type="PROSITE" id="PS51910"/>
    </source>
</evidence>
<accession>A0AAV6QLU4</accession>
<dbReference type="CDD" id="cd02872">
    <property type="entry name" value="GH18_chitolectin_chitotriosidase"/>
    <property type="match status" value="1"/>
</dbReference>
<sequence>MNAGIASALVALQLFIQTATTTKLVCYFTNWSRYRPDVGRFLPENVDPFLCTHLVYASATLDHTNEIAEYEWNDNLYESFNELKNRNPRLKTLLAVTEFEDDRSQFSTMVSKSANRQTFIQSTITFLRTHGFDGLDLAWEYLGAPGSPAEDKHRFTLLCKELSEAYEAESYGGSHPRLILSVAAAALPDVIDAAYEITEMAKYLDFISVKMLDLHDDQEGTTAHHCPLYSNNNANIDYVIQYWLERGAPAGKLLLGFSTRSRSFKLSTSATDLGAPYSGPGDPGPYTQWRGIWSYYETCSFLKGASVQWIDTQKVLYAVKGSQWVGFDNQTSYDAKVEYLKSRQLGGAAVWTLDMDDFSGQFCKQGKYPLISYLKHQLSEDWTNQGTTSARTPPTASPSPSQSTQDTQEHITSTSGTTTAKQNSCFHYITVAYPDSDFCTRKADGLYETSHEPKTLYKCVQRMTYITRCHMETDHNSKEQIMPSKTLVVVSVVTATQFYHLCLWSDR</sequence>
<gene>
    <name evidence="5" type="ORF">JOB18_000109</name>
</gene>
<protein>
    <submittedName>
        <fullName evidence="5">Acidic mammalian chitinase-like</fullName>
    </submittedName>
</protein>
<dbReference type="PROSITE" id="PS51910">
    <property type="entry name" value="GH18_2"/>
    <property type="match status" value="1"/>
</dbReference>
<dbReference type="Pfam" id="PF00704">
    <property type="entry name" value="Glyco_hydro_18"/>
    <property type="match status" value="1"/>
</dbReference>
<keyword evidence="3" id="KW-0732">Signal</keyword>
<evidence type="ECO:0000256" key="1">
    <source>
        <dbReference type="ARBA" id="ARBA00023157"/>
    </source>
</evidence>
<dbReference type="InterPro" id="IPR011583">
    <property type="entry name" value="Chitinase_II/V-like_cat"/>
</dbReference>
<dbReference type="AlphaFoldDB" id="A0AAV6QLU4"/>
<dbReference type="InterPro" id="IPR001223">
    <property type="entry name" value="Glyco_hydro18_cat"/>
</dbReference>
<dbReference type="FunFam" id="3.10.50.10:FF:000001">
    <property type="entry name" value="Chitinase 3-like 1"/>
    <property type="match status" value="1"/>
</dbReference>
<feature type="signal peptide" evidence="3">
    <location>
        <begin position="1"/>
        <end position="21"/>
    </location>
</feature>
<dbReference type="GO" id="GO:0005576">
    <property type="term" value="C:extracellular region"/>
    <property type="evidence" value="ECO:0007669"/>
    <property type="project" value="TreeGrafter"/>
</dbReference>
<dbReference type="PANTHER" id="PTHR11177">
    <property type="entry name" value="CHITINASE"/>
    <property type="match status" value="1"/>
</dbReference>
<name>A0AAV6QLU4_SOLSE</name>
<feature type="chain" id="PRO_5043719945" evidence="3">
    <location>
        <begin position="22"/>
        <end position="507"/>
    </location>
</feature>
<evidence type="ECO:0000256" key="2">
    <source>
        <dbReference type="SAM" id="MobiDB-lite"/>
    </source>
</evidence>
<dbReference type="GO" id="GO:0005975">
    <property type="term" value="P:carbohydrate metabolic process"/>
    <property type="evidence" value="ECO:0007669"/>
    <property type="project" value="InterPro"/>
</dbReference>
<feature type="compositionally biased region" description="Low complexity" evidence="2">
    <location>
        <begin position="387"/>
        <end position="405"/>
    </location>
</feature>
<dbReference type="EMBL" id="JAGKHQ010000016">
    <property type="protein sequence ID" value="KAG7493036.1"/>
    <property type="molecule type" value="Genomic_DNA"/>
</dbReference>
<dbReference type="InterPro" id="IPR050314">
    <property type="entry name" value="Glycosyl_Hydrlase_18"/>
</dbReference>
<evidence type="ECO:0000313" key="5">
    <source>
        <dbReference type="EMBL" id="KAG7493036.1"/>
    </source>
</evidence>
<feature type="domain" description="GH18" evidence="4">
    <location>
        <begin position="22"/>
        <end position="381"/>
    </location>
</feature>
<proteinExistence type="predicted"/>